<accession>A0A8H5HWZ7</accession>
<protein>
    <submittedName>
        <fullName evidence="3">Uncharacterized protein</fullName>
    </submittedName>
</protein>
<reference evidence="3 4" key="1">
    <citation type="journal article" date="2020" name="ISME J.">
        <title>Uncovering the hidden diversity of litter-decomposition mechanisms in mushroom-forming fungi.</title>
        <authorList>
            <person name="Floudas D."/>
            <person name="Bentzer J."/>
            <person name="Ahren D."/>
            <person name="Johansson T."/>
            <person name="Persson P."/>
            <person name="Tunlid A."/>
        </authorList>
    </citation>
    <scope>NUCLEOTIDE SEQUENCE [LARGE SCALE GENOMIC DNA]</scope>
    <source>
        <strain evidence="3 4">CBS 406.79</strain>
    </source>
</reference>
<evidence type="ECO:0000313" key="3">
    <source>
        <dbReference type="EMBL" id="KAF5391096.1"/>
    </source>
</evidence>
<feature type="region of interest" description="Disordered" evidence="1">
    <location>
        <begin position="204"/>
        <end position="230"/>
    </location>
</feature>
<feature type="region of interest" description="Disordered" evidence="1">
    <location>
        <begin position="256"/>
        <end position="297"/>
    </location>
</feature>
<evidence type="ECO:0000313" key="4">
    <source>
        <dbReference type="Proteomes" id="UP000518752"/>
    </source>
</evidence>
<feature type="compositionally biased region" description="Polar residues" evidence="1">
    <location>
        <begin position="470"/>
        <end position="487"/>
    </location>
</feature>
<evidence type="ECO:0000256" key="1">
    <source>
        <dbReference type="SAM" id="MobiDB-lite"/>
    </source>
</evidence>
<keyword evidence="4" id="KW-1185">Reference proteome</keyword>
<comment type="caution">
    <text evidence="3">The sequence shown here is derived from an EMBL/GenBank/DDBJ whole genome shotgun (WGS) entry which is preliminary data.</text>
</comment>
<feature type="compositionally biased region" description="Low complexity" evidence="1">
    <location>
        <begin position="376"/>
        <end position="390"/>
    </location>
</feature>
<dbReference type="AlphaFoldDB" id="A0A8H5HWZ7"/>
<dbReference type="EMBL" id="JAACJN010000011">
    <property type="protein sequence ID" value="KAF5391096.1"/>
    <property type="molecule type" value="Genomic_DNA"/>
</dbReference>
<dbReference type="Proteomes" id="UP000518752">
    <property type="component" value="Unassembled WGS sequence"/>
</dbReference>
<feature type="region of interest" description="Disordered" evidence="1">
    <location>
        <begin position="322"/>
        <end position="523"/>
    </location>
</feature>
<feature type="transmembrane region" description="Helical" evidence="2">
    <location>
        <begin position="145"/>
        <end position="166"/>
    </location>
</feature>
<feature type="compositionally biased region" description="Low complexity" evidence="1">
    <location>
        <begin position="454"/>
        <end position="466"/>
    </location>
</feature>
<keyword evidence="2" id="KW-1133">Transmembrane helix</keyword>
<keyword evidence="2" id="KW-0472">Membrane</keyword>
<dbReference type="OrthoDB" id="3269515at2759"/>
<evidence type="ECO:0000256" key="2">
    <source>
        <dbReference type="SAM" id="Phobius"/>
    </source>
</evidence>
<organism evidence="3 4">
    <name type="scientific">Collybiopsis confluens</name>
    <dbReference type="NCBI Taxonomy" id="2823264"/>
    <lineage>
        <taxon>Eukaryota</taxon>
        <taxon>Fungi</taxon>
        <taxon>Dikarya</taxon>
        <taxon>Basidiomycota</taxon>
        <taxon>Agaricomycotina</taxon>
        <taxon>Agaricomycetes</taxon>
        <taxon>Agaricomycetidae</taxon>
        <taxon>Agaricales</taxon>
        <taxon>Marasmiineae</taxon>
        <taxon>Omphalotaceae</taxon>
        <taxon>Collybiopsis</taxon>
    </lineage>
</organism>
<proteinExistence type="predicted"/>
<sequence length="523" mass="55998">MPWLERADSTDSWYNIDYRQVATQNSPVSTSSSYDYWWPYPPGGVTVTPISPLPSAVLPSTVISMQAIPSSDVSVLNSISVTSTPAVMTSSVPTSSASSISDLPTVVSNITSIMTSSTTSASITFAAYPQQSQASSANTSKADAYLIPICIALGAIVGCIAAWIGWGCLTRKPKIRSYDEEDGQSSVFRKKGLDPSLFGTCSELESGPAYQSSLSERGRDSSVEDEDSTEKTLLAPYSGFGWRAMDDDAECGRRVKLDNTDPERDYLAPPALPSKKCRTKSLVSSKRQPGGLSRAMTKKTAASVSVYSQVGEDEDEAFLHELGSSCDPLSPRAGFTTPDSTKISSRAVSISRRRQAHARNDSEVPLGLDGDDLRRSATARTQSSTRSAQTGFCMMEGSPLPTPTRSTSGGRRGGGFFWGNNEPETHGAQQSNKSKSGRSRIVNGSDSYTALPARGSRSRSSSPTKRSVPKQGQQEQARGQRPRQVSTRDLAIEDYYGAGLPQSPPQISSPQLHGSLCFSPKMG</sequence>
<name>A0A8H5HWZ7_9AGAR</name>
<keyword evidence="2" id="KW-0812">Transmembrane</keyword>
<gene>
    <name evidence="3" type="ORF">D9757_003155</name>
</gene>
<feature type="compositionally biased region" description="Basic and acidic residues" evidence="1">
    <location>
        <begin position="256"/>
        <end position="266"/>
    </location>
</feature>